<evidence type="ECO:0000313" key="2">
    <source>
        <dbReference type="Proteomes" id="UP000721844"/>
    </source>
</evidence>
<keyword evidence="2" id="KW-1185">Reference proteome</keyword>
<gene>
    <name evidence="1" type="ORF">ACELLULO517_15595</name>
</gene>
<name>A0A964E4P0_9PROT</name>
<proteinExistence type="predicted"/>
<dbReference type="EMBL" id="JAESVA010000005">
    <property type="protein sequence ID" value="MCB8881671.1"/>
    <property type="molecule type" value="Genomic_DNA"/>
</dbReference>
<dbReference type="AlphaFoldDB" id="A0A964E4P0"/>
<reference evidence="1 2" key="1">
    <citation type="journal article" date="2021" name="Microorganisms">
        <title>Acidisoma silvae sp. nov. and Acidisomacellulosilytica sp. nov., Two Acidophilic Bacteria Isolated from Decaying Wood, Hydrolyzing Cellulose and Producing Poly-3-hydroxybutyrate.</title>
        <authorList>
            <person name="Mieszkin S."/>
            <person name="Pouder E."/>
            <person name="Uroz S."/>
            <person name="Simon-Colin C."/>
            <person name="Alain K."/>
        </authorList>
    </citation>
    <scope>NUCLEOTIDE SEQUENCE [LARGE SCALE GENOMIC DNA]</scope>
    <source>
        <strain evidence="1 2">HW T5.17</strain>
    </source>
</reference>
<protein>
    <submittedName>
        <fullName evidence="1">Uncharacterized protein</fullName>
    </submittedName>
</protein>
<comment type="caution">
    <text evidence="1">The sequence shown here is derived from an EMBL/GenBank/DDBJ whole genome shotgun (WGS) entry which is preliminary data.</text>
</comment>
<evidence type="ECO:0000313" key="1">
    <source>
        <dbReference type="EMBL" id="MCB8881671.1"/>
    </source>
</evidence>
<dbReference type="Proteomes" id="UP000721844">
    <property type="component" value="Unassembled WGS sequence"/>
</dbReference>
<accession>A0A964E4P0</accession>
<dbReference type="RefSeq" id="WP_227308336.1">
    <property type="nucleotide sequence ID" value="NZ_JAESVA010000005.1"/>
</dbReference>
<sequence length="204" mass="22559">MTKFEVFANNNSYGIFQADTEALAIDAAMVDAGYKNVDDMLAQTGSSESKFTAKEIPGFIIVSRGEIWNRINVACDIAIQKAIAERKAAEAEAIEEEEPLDTIAFSFNLVYEGQGEFVAQAEFRENYDYTILLNYTSVGSDIGRDLVAAVNGDLDAISKLTDGYEWSDWSDNNSWNDEDLADVLANGYSNKIVNEDEDEEIVSI</sequence>
<organism evidence="1 2">
    <name type="scientific">Acidisoma cellulosilyticum</name>
    <dbReference type="NCBI Taxonomy" id="2802395"/>
    <lineage>
        <taxon>Bacteria</taxon>
        <taxon>Pseudomonadati</taxon>
        <taxon>Pseudomonadota</taxon>
        <taxon>Alphaproteobacteria</taxon>
        <taxon>Acetobacterales</taxon>
        <taxon>Acidocellaceae</taxon>
        <taxon>Acidisoma</taxon>
    </lineage>
</organism>